<evidence type="ECO:0000256" key="2">
    <source>
        <dbReference type="ARBA" id="ARBA00022643"/>
    </source>
</evidence>
<keyword evidence="3 7" id="KW-0560">Oxidoreductase</keyword>
<dbReference type="Proteomes" id="UP000025748">
    <property type="component" value="Unassembled WGS sequence"/>
</dbReference>
<evidence type="ECO:0000313" key="8">
    <source>
        <dbReference type="Proteomes" id="UP000025748"/>
    </source>
</evidence>
<dbReference type="GO" id="GO:0004497">
    <property type="term" value="F:monooxygenase activity"/>
    <property type="evidence" value="ECO:0007669"/>
    <property type="project" value="UniProtKB-KW"/>
</dbReference>
<dbReference type="InterPro" id="IPR051260">
    <property type="entry name" value="Diverse_substr_monoxygenases"/>
</dbReference>
<dbReference type="PANTHER" id="PTHR30011:SF16">
    <property type="entry name" value="C2H2 FINGER DOMAIN TRANSCRIPTION FACTOR (EUROFUNG)-RELATED"/>
    <property type="match status" value="1"/>
</dbReference>
<keyword evidence="1" id="KW-0285">Flavoprotein</keyword>
<dbReference type="Gene3D" id="3.20.20.30">
    <property type="entry name" value="Luciferase-like domain"/>
    <property type="match status" value="1"/>
</dbReference>
<dbReference type="EC" id="1.-.-.-" evidence="7"/>
<organism evidence="7 8">
    <name type="scientific">Bordetella hinzii OH87 BAL007II</name>
    <dbReference type="NCBI Taxonomy" id="1331262"/>
    <lineage>
        <taxon>Bacteria</taxon>
        <taxon>Pseudomonadati</taxon>
        <taxon>Pseudomonadota</taxon>
        <taxon>Betaproteobacteria</taxon>
        <taxon>Burkholderiales</taxon>
        <taxon>Alcaligenaceae</taxon>
        <taxon>Bordetella</taxon>
    </lineage>
</organism>
<evidence type="ECO:0000313" key="7">
    <source>
        <dbReference type="EMBL" id="KCB24525.1"/>
    </source>
</evidence>
<dbReference type="Pfam" id="PF00296">
    <property type="entry name" value="Bac_luciferase"/>
    <property type="match status" value="1"/>
</dbReference>
<dbReference type="PIRSF" id="PIRSF000337">
    <property type="entry name" value="NTA_MOA"/>
    <property type="match status" value="1"/>
</dbReference>
<dbReference type="NCBIfam" id="TIGR03860">
    <property type="entry name" value="FMN_nitrolo"/>
    <property type="match status" value="1"/>
</dbReference>
<proteinExistence type="inferred from homology"/>
<reference evidence="7 8" key="1">
    <citation type="submission" date="2014-03" db="EMBL/GenBank/DDBJ databases">
        <title>Genome sequence of Bordetella hinzii.</title>
        <authorList>
            <person name="Register K."/>
            <person name="Harvill E."/>
            <person name="Goodfield L.L."/>
            <person name="Ivanov Y.V."/>
            <person name="Meyer J.A."/>
            <person name="Muse S.J."/>
            <person name="Jacobs N."/>
            <person name="Bendor L."/>
            <person name="Smallridge W.E."/>
            <person name="Brinkac L.M."/>
            <person name="Sanka R."/>
            <person name="Kim M."/>
            <person name="Losada L."/>
        </authorList>
    </citation>
    <scope>NUCLEOTIDE SEQUENCE [LARGE SCALE GENOMIC DNA]</scope>
    <source>
        <strain evidence="7 8">OH87 BAL007II</strain>
    </source>
</reference>
<evidence type="ECO:0000259" key="6">
    <source>
        <dbReference type="Pfam" id="PF00296"/>
    </source>
</evidence>
<dbReference type="PANTHER" id="PTHR30011">
    <property type="entry name" value="ALKANESULFONATE MONOOXYGENASE-RELATED"/>
    <property type="match status" value="1"/>
</dbReference>
<gene>
    <name evidence="7" type="ORF">L544_1939</name>
</gene>
<dbReference type="InterPro" id="IPR011251">
    <property type="entry name" value="Luciferase-like_dom"/>
</dbReference>
<evidence type="ECO:0000256" key="1">
    <source>
        <dbReference type="ARBA" id="ARBA00022630"/>
    </source>
</evidence>
<evidence type="ECO:0000256" key="4">
    <source>
        <dbReference type="ARBA" id="ARBA00023033"/>
    </source>
</evidence>
<evidence type="ECO:0000256" key="5">
    <source>
        <dbReference type="ARBA" id="ARBA00033748"/>
    </source>
</evidence>
<dbReference type="EMBL" id="JHEM01000012">
    <property type="protein sequence ID" value="KCB24525.1"/>
    <property type="molecule type" value="Genomic_DNA"/>
</dbReference>
<feature type="domain" description="Luciferase-like" evidence="6">
    <location>
        <begin position="38"/>
        <end position="334"/>
    </location>
</feature>
<accession>A0ABR4R1E1</accession>
<keyword evidence="4 7" id="KW-0503">Monooxygenase</keyword>
<evidence type="ECO:0000256" key="3">
    <source>
        <dbReference type="ARBA" id="ARBA00023002"/>
    </source>
</evidence>
<comment type="similarity">
    <text evidence="5">Belongs to the NtaA/SnaA/DszA monooxygenase family.</text>
</comment>
<keyword evidence="2" id="KW-0288">FMN</keyword>
<dbReference type="InterPro" id="IPR036661">
    <property type="entry name" value="Luciferase-like_sf"/>
</dbReference>
<comment type="caution">
    <text evidence="7">The sequence shown here is derived from an EMBL/GenBank/DDBJ whole genome shotgun (WGS) entry which is preliminary data.</text>
</comment>
<sequence length="453" mass="49327">MPRIVIPLLSMSDSSRPGQMHLAAFVQAGPVSGHHGGWRHPDADTEVLSADYYARLGKLLEDGRFDLLFLADILAVPQRFEGSLDSQLRYGALGALRLEPLITLATVAAHTRHLGLASTISTSYFEPFAVARSLATLDHLSGGRAAWNIVTSFQQAEAANFGLSEQLSREARYDRADEFVEIACKLWNSWGDGAVVRDKEAPLFADPSQVAAINHAGKYFRVQGPLNVSRPPQGRPVFIQAGASGRGRDFAAKWADVIFVNHSSLESAQAFYEEMKGRAASHGRDPASLKILPGIVPIVGQTDAEAQEADRQLQALALPQAGLSTLSYHLDIDLAQFPQDEILPDMDVPGVQGHYKEVAELTRKQGLTLSQLGHRYGVGTLRDFVGSGKAVADTMEAWFRGKACDGFMIQASYLPGGMEQFVRLAVPQLQARGLFRREYGGTTLRDHLGLARP</sequence>
<dbReference type="InterPro" id="IPR016215">
    <property type="entry name" value="NTA_MOA"/>
</dbReference>
<dbReference type="CDD" id="cd01095">
    <property type="entry name" value="Nitrilotriacetate_monoxgenase"/>
    <property type="match status" value="1"/>
</dbReference>
<protein>
    <submittedName>
        <fullName evidence="7">FMN-dependent oxidoreductase, nitrilotriacetate monooxygenase family</fullName>
        <ecNumber evidence="7">1.-.-.-</ecNumber>
    </submittedName>
</protein>
<dbReference type="SUPFAM" id="SSF51679">
    <property type="entry name" value="Bacterial luciferase-like"/>
    <property type="match status" value="1"/>
</dbReference>
<name>A0ABR4R1E1_9BORD</name>
<keyword evidence="8" id="KW-1185">Reference proteome</keyword>